<organism evidence="12 13">
    <name type="scientific">Abyssibacter profundi</name>
    <dbReference type="NCBI Taxonomy" id="2182787"/>
    <lineage>
        <taxon>Bacteria</taxon>
        <taxon>Pseudomonadati</taxon>
        <taxon>Pseudomonadota</taxon>
        <taxon>Gammaproteobacteria</taxon>
        <taxon>Chromatiales</taxon>
        <taxon>Oceanococcaceae</taxon>
        <taxon>Abyssibacter</taxon>
    </lineage>
</organism>
<evidence type="ECO:0000256" key="3">
    <source>
        <dbReference type="ARBA" id="ARBA00022793"/>
    </source>
</evidence>
<feature type="binding site" evidence="7 9">
    <location>
        <position position="213"/>
    </location>
    <ligand>
        <name>substrate</name>
    </ligand>
</feature>
<feature type="binding site" evidence="7">
    <location>
        <begin position="65"/>
        <end position="74"/>
    </location>
    <ligand>
        <name>substrate</name>
    </ligand>
</feature>
<proteinExistence type="inferred from homology"/>
<dbReference type="InterPro" id="IPR018089">
    <property type="entry name" value="OMPdecase_AS"/>
</dbReference>
<dbReference type="Gene3D" id="3.20.20.70">
    <property type="entry name" value="Aldolase class I"/>
    <property type="match status" value="1"/>
</dbReference>
<comment type="subunit">
    <text evidence="7">Homodimer.</text>
</comment>
<evidence type="ECO:0000259" key="11">
    <source>
        <dbReference type="SMART" id="SM00934"/>
    </source>
</evidence>
<comment type="caution">
    <text evidence="12">The sequence shown here is derived from an EMBL/GenBank/DDBJ whole genome shotgun (WGS) entry which is preliminary data.</text>
</comment>
<dbReference type="RefSeq" id="WP_109719656.1">
    <property type="nucleotide sequence ID" value="NZ_QEQK01000005.1"/>
</dbReference>
<feature type="active site" description="For OMPdecase activity" evidence="8">
    <location>
        <position position="67"/>
    </location>
</feature>
<dbReference type="Pfam" id="PF00215">
    <property type="entry name" value="OMPdecase"/>
    <property type="match status" value="1"/>
</dbReference>
<reference evidence="12 13" key="1">
    <citation type="submission" date="2018-05" db="EMBL/GenBank/DDBJ databases">
        <title>Abyssibacter profundi OUC007T gen. nov., sp. nov, a marine bacterium isolated from seawater of the Mariana Trench.</title>
        <authorList>
            <person name="Zhou S."/>
        </authorList>
    </citation>
    <scope>NUCLEOTIDE SEQUENCE [LARGE SCALE GENOMIC DNA]</scope>
    <source>
        <strain evidence="12 13">OUC007</strain>
    </source>
</reference>
<feature type="domain" description="Orotidine 5'-phosphate decarboxylase" evidence="11">
    <location>
        <begin position="9"/>
        <end position="228"/>
    </location>
</feature>
<dbReference type="OrthoDB" id="9806203at2"/>
<keyword evidence="4 7" id="KW-0665">Pyrimidine biosynthesis</keyword>
<evidence type="ECO:0000256" key="5">
    <source>
        <dbReference type="ARBA" id="ARBA00023239"/>
    </source>
</evidence>
<dbReference type="UniPathway" id="UPA00070">
    <property type="reaction ID" value="UER00120"/>
</dbReference>
<dbReference type="PANTHER" id="PTHR32119">
    <property type="entry name" value="OROTIDINE 5'-PHOSPHATE DECARBOXYLASE"/>
    <property type="match status" value="1"/>
</dbReference>
<comment type="pathway">
    <text evidence="2 7 10">Pyrimidine metabolism; UMP biosynthesis via de novo pathway; UMP from orotate: step 2/2.</text>
</comment>
<dbReference type="InterPro" id="IPR013785">
    <property type="entry name" value="Aldolase_TIM"/>
</dbReference>
<dbReference type="EMBL" id="QEQK01000005">
    <property type="protein sequence ID" value="PWN56461.1"/>
    <property type="molecule type" value="Genomic_DNA"/>
</dbReference>
<feature type="active site" description="For OMPdecase activity" evidence="8">
    <location>
        <position position="65"/>
    </location>
</feature>
<gene>
    <name evidence="7" type="primary">pyrF</name>
    <name evidence="12" type="ORF">DEH80_06395</name>
</gene>
<dbReference type="NCBIfam" id="TIGR01740">
    <property type="entry name" value="pyrF"/>
    <property type="match status" value="1"/>
</dbReference>
<comment type="function">
    <text evidence="1 7">Catalyzes the decarboxylation of orotidine 5'-monophosphate (OMP) to uridine 5'-monophosphate (UMP).</text>
</comment>
<feature type="active site" description="For OMPdecase activity" evidence="8">
    <location>
        <position position="70"/>
    </location>
</feature>
<evidence type="ECO:0000256" key="1">
    <source>
        <dbReference type="ARBA" id="ARBA00002356"/>
    </source>
</evidence>
<feature type="binding site" evidence="7 9">
    <location>
        <position position="120"/>
    </location>
    <ligand>
        <name>substrate</name>
    </ligand>
</feature>
<dbReference type="SUPFAM" id="SSF51366">
    <property type="entry name" value="Ribulose-phoshate binding barrel"/>
    <property type="match status" value="1"/>
</dbReference>
<evidence type="ECO:0000256" key="2">
    <source>
        <dbReference type="ARBA" id="ARBA00004861"/>
    </source>
</evidence>
<feature type="binding site" evidence="7 9">
    <location>
        <position position="212"/>
    </location>
    <ligand>
        <name>substrate</name>
    </ligand>
</feature>
<dbReference type="NCBIfam" id="NF001273">
    <property type="entry name" value="PRK00230.1"/>
    <property type="match status" value="1"/>
</dbReference>
<comment type="similarity">
    <text evidence="7">Belongs to the OMP decarboxylase family. Type 1 subfamily.</text>
</comment>
<feature type="binding site" evidence="7 9">
    <location>
        <position position="181"/>
    </location>
    <ligand>
        <name>substrate</name>
    </ligand>
</feature>
<dbReference type="SMART" id="SM00934">
    <property type="entry name" value="OMPdecase"/>
    <property type="match status" value="1"/>
</dbReference>
<dbReference type="InterPro" id="IPR047596">
    <property type="entry name" value="OMPdecase_bac"/>
</dbReference>
<feature type="active site" description="Proton donor" evidence="7">
    <location>
        <position position="67"/>
    </location>
</feature>
<dbReference type="GO" id="GO:0005829">
    <property type="term" value="C:cytosol"/>
    <property type="evidence" value="ECO:0007669"/>
    <property type="project" value="TreeGrafter"/>
</dbReference>
<evidence type="ECO:0000313" key="13">
    <source>
        <dbReference type="Proteomes" id="UP000251800"/>
    </source>
</evidence>
<protein>
    <recommendedName>
        <fullName evidence="7">Orotidine 5'-phosphate decarboxylase</fullName>
        <ecNumber evidence="7">4.1.1.23</ecNumber>
    </recommendedName>
    <alternativeName>
        <fullName evidence="7">OMP decarboxylase</fullName>
        <shortName evidence="7">OMPDCase</shortName>
        <shortName evidence="7">OMPdecase</shortName>
    </alternativeName>
</protein>
<accession>A0A363UM13</accession>
<name>A0A363UM13_9GAMM</name>
<comment type="catalytic activity">
    <reaction evidence="6 7 10">
        <text>orotidine 5'-phosphate + H(+) = UMP + CO2</text>
        <dbReference type="Rhea" id="RHEA:11596"/>
        <dbReference type="ChEBI" id="CHEBI:15378"/>
        <dbReference type="ChEBI" id="CHEBI:16526"/>
        <dbReference type="ChEBI" id="CHEBI:57538"/>
        <dbReference type="ChEBI" id="CHEBI:57865"/>
        <dbReference type="EC" id="4.1.1.23"/>
    </reaction>
</comment>
<dbReference type="CDD" id="cd04725">
    <property type="entry name" value="OMP_decarboxylase_like"/>
    <property type="match status" value="1"/>
</dbReference>
<dbReference type="InterPro" id="IPR014732">
    <property type="entry name" value="OMPdecase"/>
</dbReference>
<keyword evidence="5 7" id="KW-0456">Lyase</keyword>
<evidence type="ECO:0000256" key="9">
    <source>
        <dbReference type="PIRSR" id="PIRSR614732-2"/>
    </source>
</evidence>
<dbReference type="PANTHER" id="PTHR32119:SF2">
    <property type="entry name" value="OROTIDINE 5'-PHOSPHATE DECARBOXYLASE"/>
    <property type="match status" value="1"/>
</dbReference>
<dbReference type="InterPro" id="IPR001754">
    <property type="entry name" value="OMPdeCOase_dom"/>
</dbReference>
<keyword evidence="3 7" id="KW-0210">Decarboxylase</keyword>
<evidence type="ECO:0000256" key="7">
    <source>
        <dbReference type="HAMAP-Rule" id="MF_01200"/>
    </source>
</evidence>
<dbReference type="GO" id="GO:0006207">
    <property type="term" value="P:'de novo' pyrimidine nucleobase biosynthetic process"/>
    <property type="evidence" value="ECO:0007669"/>
    <property type="project" value="InterPro"/>
</dbReference>
<dbReference type="EC" id="4.1.1.23" evidence="7"/>
<dbReference type="Proteomes" id="UP000251800">
    <property type="component" value="Unassembled WGS sequence"/>
</dbReference>
<keyword evidence="13" id="KW-1185">Reference proteome</keyword>
<evidence type="ECO:0000256" key="4">
    <source>
        <dbReference type="ARBA" id="ARBA00022975"/>
    </source>
</evidence>
<dbReference type="GO" id="GO:0044205">
    <property type="term" value="P:'de novo' UMP biosynthetic process"/>
    <property type="evidence" value="ECO:0007669"/>
    <property type="project" value="UniProtKB-UniRule"/>
</dbReference>
<dbReference type="HAMAP" id="MF_01200_B">
    <property type="entry name" value="OMPdecase_type1_B"/>
    <property type="match status" value="1"/>
</dbReference>
<feature type="binding site" evidence="7 9">
    <location>
        <position position="37"/>
    </location>
    <ligand>
        <name>substrate</name>
    </ligand>
</feature>
<dbReference type="PROSITE" id="PS00156">
    <property type="entry name" value="OMPDECASE"/>
    <property type="match status" value="1"/>
</dbReference>
<dbReference type="AlphaFoldDB" id="A0A363UM13"/>
<dbReference type="InterPro" id="IPR011060">
    <property type="entry name" value="RibuloseP-bd_barrel"/>
</dbReference>
<dbReference type="GO" id="GO:0004590">
    <property type="term" value="F:orotidine-5'-phosphate decarboxylase activity"/>
    <property type="evidence" value="ECO:0007669"/>
    <property type="project" value="UniProtKB-UniRule"/>
</dbReference>
<sequence>MTETTARQRLIVALDLPNAASARGLVASLDGAAGYYKVGLELAMDPGYFDLVAWLREQGHQVFCDLKLHDIPATVGRAVSRLADSGANLLTIHAGQQAMLEAAAEASGAELQVVAVTALTSLDQADLADLGINTPVDELVLRHARRARDAGLDGVVCSGHEVRRVRAALGPQALAVTPGIRPATNAVGDGDQKRVMTPAAAIAAGASHIVVGRPIRDAADPAAAARAIVAEIEQGLAERAA</sequence>
<evidence type="ECO:0000313" key="12">
    <source>
        <dbReference type="EMBL" id="PWN56461.1"/>
    </source>
</evidence>
<evidence type="ECO:0000256" key="8">
    <source>
        <dbReference type="PIRSR" id="PIRSR614732-1"/>
    </source>
</evidence>
<feature type="binding site" evidence="7 9">
    <location>
        <position position="15"/>
    </location>
    <ligand>
        <name>substrate</name>
    </ligand>
</feature>
<evidence type="ECO:0000256" key="10">
    <source>
        <dbReference type="RuleBase" id="RU000512"/>
    </source>
</evidence>
<feature type="binding site" evidence="7 9">
    <location>
        <position position="192"/>
    </location>
    <ligand>
        <name>substrate</name>
    </ligand>
</feature>
<evidence type="ECO:0000256" key="6">
    <source>
        <dbReference type="ARBA" id="ARBA00049157"/>
    </source>
</evidence>